<feature type="domain" description="Cyclic nucleotide-binding" evidence="1">
    <location>
        <begin position="50"/>
        <end position="110"/>
    </location>
</feature>
<keyword evidence="2" id="KW-0418">Kinase</keyword>
<dbReference type="AlphaFoldDB" id="A0A1K1RZ18"/>
<dbReference type="SUPFAM" id="SSF51206">
    <property type="entry name" value="cAMP-binding domain-like"/>
    <property type="match status" value="1"/>
</dbReference>
<organism evidence="2 3">
    <name type="scientific">Sinomicrobium oceani</name>
    <dbReference type="NCBI Taxonomy" id="1150368"/>
    <lineage>
        <taxon>Bacteria</taxon>
        <taxon>Pseudomonadati</taxon>
        <taxon>Bacteroidota</taxon>
        <taxon>Flavobacteriia</taxon>
        <taxon>Flavobacteriales</taxon>
        <taxon>Flavobacteriaceae</taxon>
        <taxon>Sinomicrobium</taxon>
    </lineage>
</organism>
<keyword evidence="2" id="KW-0808">Transferase</keyword>
<dbReference type="Pfam" id="PF00027">
    <property type="entry name" value="cNMP_binding"/>
    <property type="match status" value="1"/>
</dbReference>
<dbReference type="PROSITE" id="PS50042">
    <property type="entry name" value="CNMP_BINDING_3"/>
    <property type="match status" value="1"/>
</dbReference>
<dbReference type="STRING" id="1150368.SAMN02927921_04224"/>
<proteinExistence type="predicted"/>
<sequence length="226" mass="26459">MFTKHYGLFLCLFHVSAFLLILQKNNFINYILILRSITPMKETLRRHIEEIIQVTDEEFNFIASCFSSRTFARHEFLVRQGESVRYTYFVVSGLLKLVYLDESGKAHILSFAMEDWWETDFFAFYSQSRATMSLQCLEDSEILCITLPDYRRLCETLPKIEHFFLRKATSGHIASQQRILSLLSSDAKGRYEQLLKRHPSLLQRVPKTLLASYLGVSRETLSRFSS</sequence>
<evidence type="ECO:0000259" key="1">
    <source>
        <dbReference type="PROSITE" id="PS50042"/>
    </source>
</evidence>
<gene>
    <name evidence="2" type="ORF">SAMN02927921_04224</name>
</gene>
<dbReference type="CDD" id="cd00038">
    <property type="entry name" value="CAP_ED"/>
    <property type="match status" value="1"/>
</dbReference>
<dbReference type="InterPro" id="IPR014710">
    <property type="entry name" value="RmlC-like_jellyroll"/>
</dbReference>
<keyword evidence="3" id="KW-1185">Reference proteome</keyword>
<dbReference type="Proteomes" id="UP000182248">
    <property type="component" value="Unassembled WGS sequence"/>
</dbReference>
<name>A0A1K1RZ18_9FLAO</name>
<accession>A0A1K1RZ18</accession>
<evidence type="ECO:0000313" key="2">
    <source>
        <dbReference type="EMBL" id="SFW77379.1"/>
    </source>
</evidence>
<dbReference type="EMBL" id="FPJE01000044">
    <property type="protein sequence ID" value="SFW77379.1"/>
    <property type="molecule type" value="Genomic_DNA"/>
</dbReference>
<protein>
    <submittedName>
        <fullName evidence="2">cAMP-binding domain of CRP or a regulatory subunit of cAMP-dependent protein kinases</fullName>
    </submittedName>
</protein>
<dbReference type="InterPro" id="IPR000595">
    <property type="entry name" value="cNMP-bd_dom"/>
</dbReference>
<reference evidence="2 3" key="1">
    <citation type="submission" date="2016-11" db="EMBL/GenBank/DDBJ databases">
        <authorList>
            <person name="Jaros S."/>
            <person name="Januszkiewicz K."/>
            <person name="Wedrychowicz H."/>
        </authorList>
    </citation>
    <scope>NUCLEOTIDE SEQUENCE [LARGE SCALE GENOMIC DNA]</scope>
    <source>
        <strain evidence="2 3">CGMCC 1.12145</strain>
    </source>
</reference>
<dbReference type="InterPro" id="IPR018490">
    <property type="entry name" value="cNMP-bd_dom_sf"/>
</dbReference>
<dbReference type="GO" id="GO:0016301">
    <property type="term" value="F:kinase activity"/>
    <property type="evidence" value="ECO:0007669"/>
    <property type="project" value="UniProtKB-KW"/>
</dbReference>
<evidence type="ECO:0000313" key="3">
    <source>
        <dbReference type="Proteomes" id="UP000182248"/>
    </source>
</evidence>
<dbReference type="Gene3D" id="2.60.120.10">
    <property type="entry name" value="Jelly Rolls"/>
    <property type="match status" value="1"/>
</dbReference>